<dbReference type="OrthoDB" id="10479366at2759"/>
<protein>
    <submittedName>
        <fullName evidence="3">Fungal_trans domain-containing protein</fullName>
    </submittedName>
</protein>
<keyword evidence="2" id="KW-1185">Reference proteome</keyword>
<reference evidence="3" key="1">
    <citation type="submission" date="2016-06" db="UniProtKB">
        <authorList>
            <consortium name="WormBaseParasite"/>
        </authorList>
    </citation>
    <scope>IDENTIFICATION</scope>
</reference>
<name>A0A183TME4_SCHSO</name>
<dbReference type="EMBL" id="UYSU01042858">
    <property type="protein sequence ID" value="VDM04028.1"/>
    <property type="molecule type" value="Genomic_DNA"/>
</dbReference>
<dbReference type="AlphaFoldDB" id="A0A183TME4"/>
<dbReference type="Proteomes" id="UP000275846">
    <property type="component" value="Unassembled WGS sequence"/>
</dbReference>
<sequence>MMLTGKVFYAIQNETVWQSEFADNTSSAYIALTKRLCRSLYQANVAGNSSFLAQAPMACQIARVYSGSVYAQALIMYQLTSSQTDSVTSAGILANLLYGASIIGDPGMLNLATSISGKLVQAWLDFHWSVFCRGSSHWFLLAQSTMVECCRGLSS</sequence>
<organism evidence="3">
    <name type="scientific">Schistocephalus solidus</name>
    <name type="common">Tapeworm</name>
    <dbReference type="NCBI Taxonomy" id="70667"/>
    <lineage>
        <taxon>Eukaryota</taxon>
        <taxon>Metazoa</taxon>
        <taxon>Spiralia</taxon>
        <taxon>Lophotrochozoa</taxon>
        <taxon>Platyhelminthes</taxon>
        <taxon>Cestoda</taxon>
        <taxon>Eucestoda</taxon>
        <taxon>Diphyllobothriidea</taxon>
        <taxon>Diphyllobothriidae</taxon>
        <taxon>Schistocephalus</taxon>
    </lineage>
</organism>
<reference evidence="1 2" key="2">
    <citation type="submission" date="2018-11" db="EMBL/GenBank/DDBJ databases">
        <authorList>
            <consortium name="Pathogen Informatics"/>
        </authorList>
    </citation>
    <scope>NUCLEOTIDE SEQUENCE [LARGE SCALE GENOMIC DNA]</scope>
    <source>
        <strain evidence="1 2">NST_G2</strain>
    </source>
</reference>
<dbReference type="WBParaSite" id="SSLN_0001831201-mRNA-1">
    <property type="protein sequence ID" value="SSLN_0001831201-mRNA-1"/>
    <property type="gene ID" value="SSLN_0001831201"/>
</dbReference>
<evidence type="ECO:0000313" key="2">
    <source>
        <dbReference type="Proteomes" id="UP000275846"/>
    </source>
</evidence>
<gene>
    <name evidence="1" type="ORF">SSLN_LOCUS17642</name>
</gene>
<evidence type="ECO:0000313" key="3">
    <source>
        <dbReference type="WBParaSite" id="SSLN_0001831201-mRNA-1"/>
    </source>
</evidence>
<accession>A0A183TME4</accession>
<proteinExistence type="predicted"/>
<evidence type="ECO:0000313" key="1">
    <source>
        <dbReference type="EMBL" id="VDM04028.1"/>
    </source>
</evidence>